<protein>
    <submittedName>
        <fullName evidence="1">Uncharacterized protein</fullName>
    </submittedName>
</protein>
<name>A0A382NVJ5_9ZZZZ</name>
<evidence type="ECO:0000313" key="1">
    <source>
        <dbReference type="EMBL" id="SVC63762.1"/>
    </source>
</evidence>
<organism evidence="1">
    <name type="scientific">marine metagenome</name>
    <dbReference type="NCBI Taxonomy" id="408172"/>
    <lineage>
        <taxon>unclassified sequences</taxon>
        <taxon>metagenomes</taxon>
        <taxon>ecological metagenomes</taxon>
    </lineage>
</organism>
<reference evidence="1" key="1">
    <citation type="submission" date="2018-05" db="EMBL/GenBank/DDBJ databases">
        <authorList>
            <person name="Lanie J.A."/>
            <person name="Ng W.-L."/>
            <person name="Kazmierczak K.M."/>
            <person name="Andrzejewski T.M."/>
            <person name="Davidsen T.M."/>
            <person name="Wayne K.J."/>
            <person name="Tettelin H."/>
            <person name="Glass J.I."/>
            <person name="Rusch D."/>
            <person name="Podicherti R."/>
            <person name="Tsui H.-C.T."/>
            <person name="Winkler M.E."/>
        </authorList>
    </citation>
    <scope>NUCLEOTIDE SEQUENCE</scope>
</reference>
<proteinExistence type="predicted"/>
<accession>A0A382NVJ5</accession>
<dbReference type="EMBL" id="UINC01102270">
    <property type="protein sequence ID" value="SVC63762.1"/>
    <property type="molecule type" value="Genomic_DNA"/>
</dbReference>
<sequence>MRKIVYILTILFLLQCAYSEETYD</sequence>
<feature type="non-terminal residue" evidence="1">
    <location>
        <position position="24"/>
    </location>
</feature>
<gene>
    <name evidence="1" type="ORF">METZ01_LOCUS316616</name>
</gene>
<dbReference type="AlphaFoldDB" id="A0A382NVJ5"/>